<feature type="compositionally biased region" description="Basic and acidic residues" evidence="1">
    <location>
        <begin position="600"/>
        <end position="625"/>
    </location>
</feature>
<feature type="compositionally biased region" description="Polar residues" evidence="1">
    <location>
        <begin position="668"/>
        <end position="678"/>
    </location>
</feature>
<feature type="region of interest" description="Disordered" evidence="1">
    <location>
        <begin position="881"/>
        <end position="918"/>
    </location>
</feature>
<proteinExistence type="predicted"/>
<dbReference type="PANTHER" id="PTHR21575">
    <property type="entry name" value="PROTEIN HID1"/>
    <property type="match status" value="1"/>
</dbReference>
<reference evidence="2" key="1">
    <citation type="submission" date="2023-06" db="EMBL/GenBank/DDBJ databases">
        <title>Draft genome of Marssonina rosae.</title>
        <authorList>
            <person name="Cheng Q."/>
        </authorList>
    </citation>
    <scope>NUCLEOTIDE SEQUENCE</scope>
    <source>
        <strain evidence="2">R4</strain>
    </source>
</reference>
<dbReference type="GO" id="GO:0016020">
    <property type="term" value="C:membrane"/>
    <property type="evidence" value="ECO:0007669"/>
    <property type="project" value="TreeGrafter"/>
</dbReference>
<dbReference type="GO" id="GO:0005797">
    <property type="term" value="C:Golgi medial cisterna"/>
    <property type="evidence" value="ECO:0007669"/>
    <property type="project" value="TreeGrafter"/>
</dbReference>
<sequence>MCLSSNNLVKVFNKCQQSTFRMGASDSKLVFKQGIFRLSEDKVIPADDPYWASFWELPDSTEDIFSLFSPNDIRRTRDTALENLETLVLAITSRLFILRHHPSFPDPELAPERDALNCIRILTRVLPYIYEAEYLQGWEDKFFWGVRRKRTRKASLARDVLFDESQEELAKLEAAGEEFEEVKPLAEELIDSLVDLLFFADFTLPRPQNTKNKVTYAIWQSGVGCNTSIGTSKEFESNRTEILRLLLTLTSQSMYMSANLLPVQGVKAISYIVTCPDKQVVLSVLCSLLNTTLKYNPAAWKIPYNVQVLKDPKQILVTYALQFLLVILLYPIPEADPAHAKKNYFRHFLGRLHRPQDFQFVVDGMTRILNQPLNASTSYIPGNQQSVKCTSEMIMLFWEITQCNKRFRSFIIDTGRSHDFLILILFYAIEYKLDASKQGVVRMCVFLLQTLSVEPNFGKNLNKRFEAQETLPVTIRLQNFNGTYADFLIHSIYNIITTSQGKLTVTYPALLAVINNIAAYLENLSASASSKLLQLYSSMFSPSFLLANENNHNLLQSLLESMNAIIEHQFIKNPNFIYAVLRNKKRFEALRSFTLESGREEIERRNLRRKEHADPNDLAESRRGSVDSLRSPSISQSHAPTLSDVPEDGTFAIGEDDEEDTDDESRPTPATSTSTEQPSRASSVSSSIDDAVPVQLRGMSEKARGKMPAGMPNFSRVNSTTSLNSYTTTAFSMHGSFEPTPDWIESWLTELPLHTILTLISQLCPLIPNRSSTTDTPSAAILRTLQSATVGGIDPSPIRIQYFEWSPLSLGWYESLLWSFVFTAEMQVQKGTVGVWNGTAIKLFRVETVAPSGPSLSSPRGAVDAVGSNIVSRIGSINLRGVSGGDGQGGDRAESRPMLSRTGTGDGRGPGLMRGAIV</sequence>
<dbReference type="Pfam" id="PF12722">
    <property type="entry name" value="Hid1"/>
    <property type="match status" value="1"/>
</dbReference>
<comment type="caution">
    <text evidence="2">The sequence shown here is derived from an EMBL/GenBank/DDBJ whole genome shotgun (WGS) entry which is preliminary data.</text>
</comment>
<evidence type="ECO:0008006" key="4">
    <source>
        <dbReference type="Google" id="ProtNLM"/>
    </source>
</evidence>
<protein>
    <recommendedName>
        <fullName evidence="4">High-temperature-induced dauer-formation protein</fullName>
    </recommendedName>
</protein>
<organism evidence="2 3">
    <name type="scientific">Diplocarpon rosae</name>
    <dbReference type="NCBI Taxonomy" id="946125"/>
    <lineage>
        <taxon>Eukaryota</taxon>
        <taxon>Fungi</taxon>
        <taxon>Dikarya</taxon>
        <taxon>Ascomycota</taxon>
        <taxon>Pezizomycotina</taxon>
        <taxon>Leotiomycetes</taxon>
        <taxon>Helotiales</taxon>
        <taxon>Drepanopezizaceae</taxon>
        <taxon>Diplocarpon</taxon>
    </lineage>
</organism>
<dbReference type="AlphaFoldDB" id="A0AAD9WCC4"/>
<feature type="compositionally biased region" description="Polar residues" evidence="1">
    <location>
        <begin position="628"/>
        <end position="640"/>
    </location>
</feature>
<evidence type="ECO:0000313" key="3">
    <source>
        <dbReference type="Proteomes" id="UP001285354"/>
    </source>
</evidence>
<dbReference type="PANTHER" id="PTHR21575:SF12">
    <property type="entry name" value="PROTEIN HID1"/>
    <property type="match status" value="1"/>
</dbReference>
<evidence type="ECO:0000256" key="1">
    <source>
        <dbReference type="SAM" id="MobiDB-lite"/>
    </source>
</evidence>
<dbReference type="InterPro" id="IPR026705">
    <property type="entry name" value="Hid-1/Ecm30"/>
</dbReference>
<feature type="compositionally biased region" description="Acidic residues" evidence="1">
    <location>
        <begin position="654"/>
        <end position="663"/>
    </location>
</feature>
<accession>A0AAD9WCC4</accession>
<dbReference type="Proteomes" id="UP001285354">
    <property type="component" value="Unassembled WGS sequence"/>
</dbReference>
<gene>
    <name evidence="2" type="ORF">QTJ16_006840</name>
</gene>
<evidence type="ECO:0000313" key="2">
    <source>
        <dbReference type="EMBL" id="KAK2623659.1"/>
    </source>
</evidence>
<feature type="region of interest" description="Disordered" evidence="1">
    <location>
        <begin position="600"/>
        <end position="693"/>
    </location>
</feature>
<name>A0AAD9WCC4_9HELO</name>
<keyword evidence="3" id="KW-1185">Reference proteome</keyword>
<dbReference type="GO" id="GO:0000138">
    <property type="term" value="C:Golgi trans cisterna"/>
    <property type="evidence" value="ECO:0007669"/>
    <property type="project" value="TreeGrafter"/>
</dbReference>
<dbReference type="EMBL" id="JAUBYV010000012">
    <property type="protein sequence ID" value="KAK2623659.1"/>
    <property type="molecule type" value="Genomic_DNA"/>
</dbReference>